<reference evidence="2 3" key="3">
    <citation type="journal article" date="2013" name="Rice">
        <title>Improvement of the Oryza sativa Nipponbare reference genome using next generation sequence and optical map data.</title>
        <authorList>
            <person name="Kawahara Y."/>
            <person name="de la Bastide M."/>
            <person name="Hamilton J.P."/>
            <person name="Kanamori H."/>
            <person name="McCombie W.R."/>
            <person name="Ouyang S."/>
            <person name="Schwartz D.C."/>
            <person name="Tanaka T."/>
            <person name="Wu J."/>
            <person name="Zhou S."/>
            <person name="Childs K.L."/>
            <person name="Davidson R.M."/>
            <person name="Lin H."/>
            <person name="Quesada-Ocampo L."/>
            <person name="Vaillancourt B."/>
            <person name="Sakai H."/>
            <person name="Lee S.S."/>
            <person name="Kim J."/>
            <person name="Numa H."/>
            <person name="Itoh T."/>
            <person name="Buell C.R."/>
            <person name="Matsumoto T."/>
        </authorList>
    </citation>
    <scope>NUCLEOTIDE SEQUENCE [LARGE SCALE GENOMIC DNA]</scope>
    <source>
        <strain evidence="3">cv. Nipponbare</strain>
    </source>
</reference>
<dbReference type="AlphaFoldDB" id="A0A0N7KKD1"/>
<proteinExistence type="predicted"/>
<dbReference type="PaxDb" id="39947-A0A0N7KKD1"/>
<feature type="region of interest" description="Disordered" evidence="1">
    <location>
        <begin position="1"/>
        <end position="33"/>
    </location>
</feature>
<reference evidence="3" key="1">
    <citation type="journal article" date="2005" name="Nature">
        <title>The map-based sequence of the rice genome.</title>
        <authorList>
            <consortium name="International rice genome sequencing project (IRGSP)"/>
            <person name="Matsumoto T."/>
            <person name="Wu J."/>
            <person name="Kanamori H."/>
            <person name="Katayose Y."/>
            <person name="Fujisawa M."/>
            <person name="Namiki N."/>
            <person name="Mizuno H."/>
            <person name="Yamamoto K."/>
            <person name="Antonio B.A."/>
            <person name="Baba T."/>
            <person name="Sakata K."/>
            <person name="Nagamura Y."/>
            <person name="Aoki H."/>
            <person name="Arikawa K."/>
            <person name="Arita K."/>
            <person name="Bito T."/>
            <person name="Chiden Y."/>
            <person name="Fujitsuka N."/>
            <person name="Fukunaka R."/>
            <person name="Hamada M."/>
            <person name="Harada C."/>
            <person name="Hayashi A."/>
            <person name="Hijishita S."/>
            <person name="Honda M."/>
            <person name="Hosokawa S."/>
            <person name="Ichikawa Y."/>
            <person name="Idonuma A."/>
            <person name="Iijima M."/>
            <person name="Ikeda M."/>
            <person name="Ikeno M."/>
            <person name="Ito K."/>
            <person name="Ito S."/>
            <person name="Ito T."/>
            <person name="Ito Y."/>
            <person name="Ito Y."/>
            <person name="Iwabuchi A."/>
            <person name="Kamiya K."/>
            <person name="Karasawa W."/>
            <person name="Kurita K."/>
            <person name="Katagiri S."/>
            <person name="Kikuta A."/>
            <person name="Kobayashi H."/>
            <person name="Kobayashi N."/>
            <person name="Machita K."/>
            <person name="Maehara T."/>
            <person name="Masukawa M."/>
            <person name="Mizubayashi T."/>
            <person name="Mukai Y."/>
            <person name="Nagasaki H."/>
            <person name="Nagata Y."/>
            <person name="Naito S."/>
            <person name="Nakashima M."/>
            <person name="Nakama Y."/>
            <person name="Nakamichi Y."/>
            <person name="Nakamura M."/>
            <person name="Meguro A."/>
            <person name="Negishi M."/>
            <person name="Ohta I."/>
            <person name="Ohta T."/>
            <person name="Okamoto M."/>
            <person name="Ono N."/>
            <person name="Saji S."/>
            <person name="Sakaguchi M."/>
            <person name="Sakai K."/>
            <person name="Shibata M."/>
            <person name="Shimokawa T."/>
            <person name="Song J."/>
            <person name="Takazaki Y."/>
            <person name="Terasawa K."/>
            <person name="Tsugane M."/>
            <person name="Tsuji K."/>
            <person name="Ueda S."/>
            <person name="Waki K."/>
            <person name="Yamagata H."/>
            <person name="Yamamoto M."/>
            <person name="Yamamoto S."/>
            <person name="Yamane H."/>
            <person name="Yoshiki S."/>
            <person name="Yoshihara R."/>
            <person name="Yukawa K."/>
            <person name="Zhong H."/>
            <person name="Yano M."/>
            <person name="Yuan Q."/>
            <person name="Ouyang S."/>
            <person name="Liu J."/>
            <person name="Jones K.M."/>
            <person name="Gansberger K."/>
            <person name="Moffat K."/>
            <person name="Hill J."/>
            <person name="Bera J."/>
            <person name="Fadrosh D."/>
            <person name="Jin S."/>
            <person name="Johri S."/>
            <person name="Kim M."/>
            <person name="Overton L."/>
            <person name="Reardon M."/>
            <person name="Tsitrin T."/>
            <person name="Vuong H."/>
            <person name="Weaver B."/>
            <person name="Ciecko A."/>
            <person name="Tallon L."/>
            <person name="Jackson J."/>
            <person name="Pai G."/>
            <person name="Aken S.V."/>
            <person name="Utterback T."/>
            <person name="Reidmuller S."/>
            <person name="Feldblyum T."/>
            <person name="Hsiao J."/>
            <person name="Zismann V."/>
            <person name="Iobst S."/>
            <person name="de Vazeille A.R."/>
            <person name="Buell C.R."/>
            <person name="Ying K."/>
            <person name="Li Y."/>
            <person name="Lu T."/>
            <person name="Huang Y."/>
            <person name="Zhao Q."/>
            <person name="Feng Q."/>
            <person name="Zhang L."/>
            <person name="Zhu J."/>
            <person name="Weng Q."/>
            <person name="Mu J."/>
            <person name="Lu Y."/>
            <person name="Fan D."/>
            <person name="Liu Y."/>
            <person name="Guan J."/>
            <person name="Zhang Y."/>
            <person name="Yu S."/>
            <person name="Liu X."/>
            <person name="Zhang Y."/>
            <person name="Hong G."/>
            <person name="Han B."/>
            <person name="Choisne N."/>
            <person name="Demange N."/>
            <person name="Orjeda G."/>
            <person name="Samain S."/>
            <person name="Cattolico L."/>
            <person name="Pelletier E."/>
            <person name="Couloux A."/>
            <person name="Segurens B."/>
            <person name="Wincker P."/>
            <person name="D'Hont A."/>
            <person name="Scarpelli C."/>
            <person name="Weissenbach J."/>
            <person name="Salanoubat M."/>
            <person name="Quetier F."/>
            <person name="Yu Y."/>
            <person name="Kim H.R."/>
            <person name="Rambo T."/>
            <person name="Currie J."/>
            <person name="Collura K."/>
            <person name="Luo M."/>
            <person name="Yang T."/>
            <person name="Ammiraju J.S.S."/>
            <person name="Engler F."/>
            <person name="Soderlund C."/>
            <person name="Wing R.A."/>
            <person name="Palmer L.E."/>
            <person name="de la Bastide M."/>
            <person name="Spiegel L."/>
            <person name="Nascimento L."/>
            <person name="Zutavern T."/>
            <person name="O'Shaughnessy A."/>
            <person name="Dike S."/>
            <person name="Dedhia N."/>
            <person name="Preston R."/>
            <person name="Balija V."/>
            <person name="McCombie W.R."/>
            <person name="Chow T."/>
            <person name="Chen H."/>
            <person name="Chung M."/>
            <person name="Chen C."/>
            <person name="Shaw J."/>
            <person name="Wu H."/>
            <person name="Hsiao K."/>
            <person name="Chao Y."/>
            <person name="Chu M."/>
            <person name="Cheng C."/>
            <person name="Hour A."/>
            <person name="Lee P."/>
            <person name="Lin S."/>
            <person name="Lin Y."/>
            <person name="Liou J."/>
            <person name="Liu S."/>
            <person name="Hsing Y."/>
            <person name="Raghuvanshi S."/>
            <person name="Mohanty A."/>
            <person name="Bharti A.K."/>
            <person name="Gaur A."/>
            <person name="Gupta V."/>
            <person name="Kumar D."/>
            <person name="Ravi V."/>
            <person name="Vij S."/>
            <person name="Kapur A."/>
            <person name="Khurana P."/>
            <person name="Khurana P."/>
            <person name="Khurana J.P."/>
            <person name="Tyagi A.K."/>
            <person name="Gaikwad K."/>
            <person name="Singh A."/>
            <person name="Dalal V."/>
            <person name="Srivastava S."/>
            <person name="Dixit A."/>
            <person name="Pal A.K."/>
            <person name="Ghazi I.A."/>
            <person name="Yadav M."/>
            <person name="Pandit A."/>
            <person name="Bhargava A."/>
            <person name="Sureshbabu K."/>
            <person name="Batra K."/>
            <person name="Sharma T.R."/>
            <person name="Mohapatra T."/>
            <person name="Singh N.K."/>
            <person name="Messing J."/>
            <person name="Nelson A.B."/>
            <person name="Fuks G."/>
            <person name="Kavchok S."/>
            <person name="Keizer G."/>
            <person name="Linton E."/>
            <person name="Llaca V."/>
            <person name="Song R."/>
            <person name="Tanyolac B."/>
            <person name="Young S."/>
            <person name="Ho-Il K."/>
            <person name="Hahn J.H."/>
            <person name="Sangsakoo G."/>
            <person name="Vanavichit A."/>
            <person name="de Mattos Luiz.A.T."/>
            <person name="Zimmer P.D."/>
            <person name="Malone G."/>
            <person name="Dellagostin O."/>
            <person name="de Oliveira A.C."/>
            <person name="Bevan M."/>
            <person name="Bancroft I."/>
            <person name="Minx P."/>
            <person name="Cordum H."/>
            <person name="Wilson R."/>
            <person name="Cheng Z."/>
            <person name="Jin W."/>
            <person name="Jiang J."/>
            <person name="Leong S.A."/>
            <person name="Iwama H."/>
            <person name="Gojobori T."/>
            <person name="Itoh T."/>
            <person name="Niimura Y."/>
            <person name="Fujii Y."/>
            <person name="Habara T."/>
            <person name="Sakai H."/>
            <person name="Sato Y."/>
            <person name="Wilson G."/>
            <person name="Kumar K."/>
            <person name="McCouch S."/>
            <person name="Juretic N."/>
            <person name="Hoen D."/>
            <person name="Wright S."/>
            <person name="Bruskiewich R."/>
            <person name="Bureau T."/>
            <person name="Miyao A."/>
            <person name="Hirochika H."/>
            <person name="Nishikawa T."/>
            <person name="Kadowaki K."/>
            <person name="Sugiura M."/>
            <person name="Burr B."/>
            <person name="Sasaki T."/>
        </authorList>
    </citation>
    <scope>NUCLEOTIDE SEQUENCE [LARGE SCALE GENOMIC DNA]</scope>
    <source>
        <strain evidence="3">cv. Nipponbare</strain>
    </source>
</reference>
<evidence type="ECO:0000313" key="3">
    <source>
        <dbReference type="Proteomes" id="UP000059680"/>
    </source>
</evidence>
<dbReference type="Proteomes" id="UP000059680">
    <property type="component" value="Chromosome 5"/>
</dbReference>
<keyword evidence="3" id="KW-1185">Reference proteome</keyword>
<dbReference type="InParanoid" id="A0A0N7KKD1"/>
<gene>
    <name evidence="2" type="ordered locus">Os05g0223701</name>
    <name evidence="2" type="ORF">OSNPB_050223701</name>
</gene>
<organism evidence="2 3">
    <name type="scientific">Oryza sativa subsp. japonica</name>
    <name type="common">Rice</name>
    <dbReference type="NCBI Taxonomy" id="39947"/>
    <lineage>
        <taxon>Eukaryota</taxon>
        <taxon>Viridiplantae</taxon>
        <taxon>Streptophyta</taxon>
        <taxon>Embryophyta</taxon>
        <taxon>Tracheophyta</taxon>
        <taxon>Spermatophyta</taxon>
        <taxon>Magnoliopsida</taxon>
        <taxon>Liliopsida</taxon>
        <taxon>Poales</taxon>
        <taxon>Poaceae</taxon>
        <taxon>BOP clade</taxon>
        <taxon>Oryzoideae</taxon>
        <taxon>Oryzeae</taxon>
        <taxon>Oryzinae</taxon>
        <taxon>Oryza</taxon>
        <taxon>Oryza sativa</taxon>
    </lineage>
</organism>
<sequence>MRTLGKTSTADGLREEELADGGHPWRTSAAGCARRQPDTRVYVLAGRRSAGRTSSADGTSELLPARWTNDSACTDQLTGAASDGRSVTE</sequence>
<feature type="compositionally biased region" description="Polar residues" evidence="1">
    <location>
        <begin position="1"/>
        <end position="10"/>
    </location>
</feature>
<protein>
    <submittedName>
        <fullName evidence="2">Os05g0223701 protein</fullName>
    </submittedName>
</protein>
<evidence type="ECO:0000313" key="2">
    <source>
        <dbReference type="EMBL" id="BAS92881.1"/>
    </source>
</evidence>
<dbReference type="EMBL" id="AP014961">
    <property type="protein sequence ID" value="BAS92881.1"/>
    <property type="molecule type" value="Genomic_DNA"/>
</dbReference>
<accession>A0A0N7KKD1</accession>
<name>A0A0N7KKD1_ORYSJ</name>
<reference evidence="2 3" key="2">
    <citation type="journal article" date="2013" name="Plant Cell Physiol.">
        <title>Rice Annotation Project Database (RAP-DB): an integrative and interactive database for rice genomics.</title>
        <authorList>
            <person name="Sakai H."/>
            <person name="Lee S.S."/>
            <person name="Tanaka T."/>
            <person name="Numa H."/>
            <person name="Kim J."/>
            <person name="Kawahara Y."/>
            <person name="Wakimoto H."/>
            <person name="Yang C.C."/>
            <person name="Iwamoto M."/>
            <person name="Abe T."/>
            <person name="Yamada Y."/>
            <person name="Muto A."/>
            <person name="Inokuchi H."/>
            <person name="Ikemura T."/>
            <person name="Matsumoto T."/>
            <person name="Sasaki T."/>
            <person name="Itoh T."/>
        </authorList>
    </citation>
    <scope>NUCLEOTIDE SEQUENCE [LARGE SCALE GENOMIC DNA]</scope>
    <source>
        <strain evidence="3">cv. Nipponbare</strain>
    </source>
</reference>
<evidence type="ECO:0000256" key="1">
    <source>
        <dbReference type="SAM" id="MobiDB-lite"/>
    </source>
</evidence>